<dbReference type="EMBL" id="JAYRBN010000058">
    <property type="protein sequence ID" value="KAL2742388.1"/>
    <property type="molecule type" value="Genomic_DNA"/>
</dbReference>
<evidence type="ECO:0000256" key="1">
    <source>
        <dbReference type="SAM" id="MobiDB-lite"/>
    </source>
</evidence>
<feature type="compositionally biased region" description="Pro residues" evidence="1">
    <location>
        <begin position="125"/>
        <end position="136"/>
    </location>
</feature>
<comment type="caution">
    <text evidence="2">The sequence shown here is derived from an EMBL/GenBank/DDBJ whole genome shotgun (WGS) entry which is preliminary data.</text>
</comment>
<feature type="region of interest" description="Disordered" evidence="1">
    <location>
        <begin position="120"/>
        <end position="146"/>
    </location>
</feature>
<gene>
    <name evidence="2" type="ORF">V1477_010017</name>
</gene>
<keyword evidence="3" id="KW-1185">Reference proteome</keyword>
<dbReference type="Proteomes" id="UP001607303">
    <property type="component" value="Unassembled WGS sequence"/>
</dbReference>
<organism evidence="2 3">
    <name type="scientific">Vespula maculifrons</name>
    <name type="common">Eastern yellow jacket</name>
    <name type="synonym">Wasp</name>
    <dbReference type="NCBI Taxonomy" id="7453"/>
    <lineage>
        <taxon>Eukaryota</taxon>
        <taxon>Metazoa</taxon>
        <taxon>Ecdysozoa</taxon>
        <taxon>Arthropoda</taxon>
        <taxon>Hexapoda</taxon>
        <taxon>Insecta</taxon>
        <taxon>Pterygota</taxon>
        <taxon>Neoptera</taxon>
        <taxon>Endopterygota</taxon>
        <taxon>Hymenoptera</taxon>
        <taxon>Apocrita</taxon>
        <taxon>Aculeata</taxon>
        <taxon>Vespoidea</taxon>
        <taxon>Vespidae</taxon>
        <taxon>Vespinae</taxon>
        <taxon>Vespula</taxon>
    </lineage>
</organism>
<sequence length="170" mass="18192">MRKSVPKCGDAWGCNFSVWRLEFVGSGGHPSAGLRMQQPPRGETWVGSTSDLSKAEFKSRYLGNAKGSSMVGCGDKGYPDIKSGESTKKIEMAEKLESWKKSTGIVNSSVVACARELSEFGEAPPQAPPPPPPSPSTHPSIHPLTYPPTYSPTLLYSISTTINSPPFSSC</sequence>
<protein>
    <submittedName>
        <fullName evidence="2">Uncharacterized protein</fullName>
    </submittedName>
</protein>
<proteinExistence type="predicted"/>
<name>A0ABD2CBE6_VESMC</name>
<evidence type="ECO:0000313" key="3">
    <source>
        <dbReference type="Proteomes" id="UP001607303"/>
    </source>
</evidence>
<reference evidence="2 3" key="1">
    <citation type="journal article" date="2024" name="Ann. Entomol. Soc. Am.">
        <title>Genomic analyses of the southern and eastern yellowjacket wasps (Hymenoptera: Vespidae) reveal evolutionary signatures of social life.</title>
        <authorList>
            <person name="Catto M.A."/>
            <person name="Caine P.B."/>
            <person name="Orr S.E."/>
            <person name="Hunt B.G."/>
            <person name="Goodisman M.A.D."/>
        </authorList>
    </citation>
    <scope>NUCLEOTIDE SEQUENCE [LARGE SCALE GENOMIC DNA]</scope>
    <source>
        <strain evidence="2">232</strain>
        <tissue evidence="2">Head and thorax</tissue>
    </source>
</reference>
<evidence type="ECO:0000313" key="2">
    <source>
        <dbReference type="EMBL" id="KAL2742388.1"/>
    </source>
</evidence>
<dbReference type="AlphaFoldDB" id="A0ABD2CBE6"/>
<accession>A0ABD2CBE6</accession>